<protein>
    <recommendedName>
        <fullName evidence="4">DUF3971 domain-containing protein</fullName>
    </recommendedName>
</protein>
<dbReference type="EMBL" id="RSCL01000023">
    <property type="protein sequence ID" value="RUT00648.1"/>
    <property type="molecule type" value="Genomic_DNA"/>
</dbReference>
<sequence>MSRVPNRHFWLLLLSRTSLVFGAILLVGIIGGSWWVWVFIQQRLTPLVERNLQQLLGRPVELGEVERFSLNSLRFGASSIPATPTDSDRLAAKAVKVDFEPLEILFNRTLELNVTLVQPNVYIEQDKNGRWVDTTIQDRPSEGGDLFKIELETIKVTNADVVLVPFPQDNPQPSKAKTLVGFKQVNGIASLLEQNQRINFDINAQPVSGGNLKIAGETRLKAQHTNLKIKATNLFADDISRLLELPVDLQAGRVDGNLTVNLQQMAPKTTFAGTVTANKVTVQVANLPRKFINTTGQLQFQGNNIVFENVTGRYGNIPVKAKGTINTQTGYNLSAQVQAVSAKNLLNTLNVNLPFATSGELQANLQVKGALQKPVLTGNISTIKTAQIDSINLKNISSRFQLTPQELTLTQIQAAPVIGGQITGSGQIGLGNQRQITLNFQAENIPGDTLAQTYNFSLPNNININNVLATAKISGTPGNLQTVAQVQAPKRMFDVSEDFYVSLSRVFATNESFRYNALYRINDQIILRGSTNFDDESRALIQYESRF</sequence>
<dbReference type="RefSeq" id="WP_127085510.1">
    <property type="nucleotide sequence ID" value="NZ_RSCL01000023.1"/>
</dbReference>
<keyword evidence="1" id="KW-1133">Transmembrane helix</keyword>
<evidence type="ECO:0000256" key="1">
    <source>
        <dbReference type="SAM" id="Phobius"/>
    </source>
</evidence>
<reference evidence="2" key="2">
    <citation type="journal article" date="2019" name="Genome Biol. Evol.">
        <title>Day and night: Metabolic profiles and evolutionary relationships of six axenic non-marine cyanobacteria.</title>
        <authorList>
            <person name="Will S.E."/>
            <person name="Henke P."/>
            <person name="Boedeker C."/>
            <person name="Huang S."/>
            <person name="Brinkmann H."/>
            <person name="Rohde M."/>
            <person name="Jarek M."/>
            <person name="Friedl T."/>
            <person name="Seufert S."/>
            <person name="Schumacher M."/>
            <person name="Overmann J."/>
            <person name="Neumann-Schaal M."/>
            <person name="Petersen J."/>
        </authorList>
    </citation>
    <scope>NUCLEOTIDE SEQUENCE [LARGE SCALE GENOMIC DNA]</scope>
    <source>
        <strain evidence="2">PCC 7102</strain>
    </source>
</reference>
<proteinExistence type="predicted"/>
<keyword evidence="1" id="KW-0812">Transmembrane</keyword>
<organism evidence="2 3">
    <name type="scientific">Dulcicalothrix desertica PCC 7102</name>
    <dbReference type="NCBI Taxonomy" id="232991"/>
    <lineage>
        <taxon>Bacteria</taxon>
        <taxon>Bacillati</taxon>
        <taxon>Cyanobacteriota</taxon>
        <taxon>Cyanophyceae</taxon>
        <taxon>Nostocales</taxon>
        <taxon>Calotrichaceae</taxon>
        <taxon>Dulcicalothrix</taxon>
    </lineage>
</organism>
<evidence type="ECO:0000313" key="2">
    <source>
        <dbReference type="EMBL" id="RUT00648.1"/>
    </source>
</evidence>
<keyword evidence="1" id="KW-0472">Membrane</keyword>
<dbReference type="PANTHER" id="PTHR34457:SF3">
    <property type="entry name" value="PROTEIN TIC236, CHLOROPLASTIC"/>
    <property type="match status" value="1"/>
</dbReference>
<evidence type="ECO:0008006" key="4">
    <source>
        <dbReference type="Google" id="ProtNLM"/>
    </source>
</evidence>
<evidence type="ECO:0000313" key="3">
    <source>
        <dbReference type="Proteomes" id="UP000271624"/>
    </source>
</evidence>
<dbReference type="PANTHER" id="PTHR34457">
    <property type="entry name" value="EMBRYO DEFECTIVE 2410"/>
    <property type="match status" value="1"/>
</dbReference>
<dbReference type="OrthoDB" id="536281at2"/>
<dbReference type="AlphaFoldDB" id="A0A3S1CDJ3"/>
<feature type="transmembrane region" description="Helical" evidence="1">
    <location>
        <begin position="20"/>
        <end position="40"/>
    </location>
</feature>
<comment type="caution">
    <text evidence="2">The sequence shown here is derived from an EMBL/GenBank/DDBJ whole genome shotgun (WGS) entry which is preliminary data.</text>
</comment>
<dbReference type="InterPro" id="IPR053022">
    <property type="entry name" value="Chloroplast_translocon_comp"/>
</dbReference>
<keyword evidence="3" id="KW-1185">Reference proteome</keyword>
<reference evidence="2" key="1">
    <citation type="submission" date="2018-12" db="EMBL/GenBank/DDBJ databases">
        <authorList>
            <person name="Will S."/>
            <person name="Neumann-Schaal M."/>
            <person name="Henke P."/>
        </authorList>
    </citation>
    <scope>NUCLEOTIDE SEQUENCE</scope>
    <source>
        <strain evidence="2">PCC 7102</strain>
    </source>
</reference>
<gene>
    <name evidence="2" type="ORF">DSM106972_074190</name>
</gene>
<name>A0A3S1CDJ3_9CYAN</name>
<dbReference type="Proteomes" id="UP000271624">
    <property type="component" value="Unassembled WGS sequence"/>
</dbReference>
<accession>A0A3S1CDJ3</accession>